<name>A0A8J6Y8E9_9BACT</name>
<dbReference type="EMBL" id="JACXWD010000023">
    <property type="protein sequence ID" value="MBD3868126.1"/>
    <property type="molecule type" value="Genomic_DNA"/>
</dbReference>
<evidence type="ECO:0000259" key="1">
    <source>
        <dbReference type="Pfam" id="PF14229"/>
    </source>
</evidence>
<dbReference type="AlphaFoldDB" id="A0A8J6Y8E9"/>
<gene>
    <name evidence="2" type="ORF">IFK94_08370</name>
</gene>
<dbReference type="Gene3D" id="1.10.150.20">
    <property type="entry name" value="5' to 3' exonuclease, C-terminal subdomain"/>
    <property type="match status" value="2"/>
</dbReference>
<proteinExistence type="predicted"/>
<comment type="caution">
    <text evidence="2">The sequence shown here is derived from an EMBL/GenBank/DDBJ whole genome shotgun (WGS) entry which is preliminary data.</text>
</comment>
<dbReference type="Pfam" id="PF14229">
    <property type="entry name" value="DUF4332"/>
    <property type="match status" value="1"/>
</dbReference>
<feature type="domain" description="DUF4332" evidence="1">
    <location>
        <begin position="9"/>
        <end position="129"/>
    </location>
</feature>
<dbReference type="Proteomes" id="UP000648239">
    <property type="component" value="Unassembled WGS sequence"/>
</dbReference>
<dbReference type="InterPro" id="IPR025567">
    <property type="entry name" value="DUF4332"/>
</dbReference>
<reference evidence="2 3" key="1">
    <citation type="submission" date="2020-08" db="EMBL/GenBank/DDBJ databases">
        <title>Acidobacteriota in marine sediments use diverse sulfur dissimilation pathways.</title>
        <authorList>
            <person name="Wasmund K."/>
        </authorList>
    </citation>
    <scope>NUCLEOTIDE SEQUENCE [LARGE SCALE GENOMIC DNA]</scope>
    <source>
        <strain evidence="2">MAG AM4</strain>
    </source>
</reference>
<evidence type="ECO:0000313" key="2">
    <source>
        <dbReference type="EMBL" id="MBD3868126.1"/>
    </source>
</evidence>
<organism evidence="2 3">
    <name type="scientific">Candidatus Polarisedimenticola svalbardensis</name>
    <dbReference type="NCBI Taxonomy" id="2886004"/>
    <lineage>
        <taxon>Bacteria</taxon>
        <taxon>Pseudomonadati</taxon>
        <taxon>Acidobacteriota</taxon>
        <taxon>Candidatus Polarisedimenticolia</taxon>
        <taxon>Candidatus Polarisedimenticolales</taxon>
        <taxon>Candidatus Polarisedimenticolaceae</taxon>
        <taxon>Candidatus Polarisedimenticola</taxon>
    </lineage>
</organism>
<protein>
    <submittedName>
        <fullName evidence="2">DUF4332 domain-containing protein</fullName>
    </submittedName>
</protein>
<accession>A0A8J6Y8E9</accession>
<sequence length="135" mass="14862">MAYKIDEIEGIGPAYMEKLAAAKIDNTDHLLEYCGGSKGRKEVAEKTGVSEKHLLNWANMADMMRVSGIGPQFAELLEASGVDTVKELQHRNAANLATKMEEVNKEKNLANAIPAESVIEKWIVQAKELKPTISH</sequence>
<evidence type="ECO:0000313" key="3">
    <source>
        <dbReference type="Proteomes" id="UP000648239"/>
    </source>
</evidence>